<name>A0AAX6IFB9_IRIPA</name>
<comment type="caution">
    <text evidence="2">The sequence shown here is derived from an EMBL/GenBank/DDBJ whole genome shotgun (WGS) entry which is preliminary data.</text>
</comment>
<keyword evidence="3" id="KW-1185">Reference proteome</keyword>
<dbReference type="Pfam" id="PF07859">
    <property type="entry name" value="Abhydrolase_3"/>
    <property type="match status" value="1"/>
</dbReference>
<proteinExistence type="predicted"/>
<sequence>MKETSVVAGIPGFFEILSDGSVNRFPVPAVPTSPDFANGFKSKDIVIDADKPITARIFVPDTGDHRGPLPVVLHFHGGGFCVGSTTSRGFHYFLAGLCVKSRALIVSVDYRLAPEHKIPAAYEDGYSSLLWLIGSSASAVEPWLERADLSRVFLSGESAGANIVHHVALRLARDRMLPGVRIKGLVMAHPFFGGEERTESELAETARGWMVLSDATWRVCLPEGADRDHWACNFDKGDRIVAAGDWPAAAAIVFVAGKDVLMERGLMYAEFLKKRKLLVGLDEVEVVVAQEQDHGFHCLDPHSQDSHLLTTQMAYFINHH</sequence>
<evidence type="ECO:0000313" key="3">
    <source>
        <dbReference type="Proteomes" id="UP001140949"/>
    </source>
</evidence>
<feature type="domain" description="Alpha/beta hydrolase fold-3" evidence="1">
    <location>
        <begin position="72"/>
        <end position="297"/>
    </location>
</feature>
<accession>A0AAX6IFB9</accession>
<protein>
    <submittedName>
        <fullName evidence="2">Gibberellin receptor GID1L2</fullName>
    </submittedName>
</protein>
<evidence type="ECO:0000313" key="2">
    <source>
        <dbReference type="EMBL" id="KAJ6851768.1"/>
    </source>
</evidence>
<dbReference type="EMBL" id="JANAVB010002196">
    <property type="protein sequence ID" value="KAJ6851768.1"/>
    <property type="molecule type" value="Genomic_DNA"/>
</dbReference>
<reference evidence="2" key="1">
    <citation type="journal article" date="2023" name="GigaByte">
        <title>Genome assembly of the bearded iris, Iris pallida Lam.</title>
        <authorList>
            <person name="Bruccoleri R.E."/>
            <person name="Oakeley E.J."/>
            <person name="Faust A.M.E."/>
            <person name="Altorfer M."/>
            <person name="Dessus-Babus S."/>
            <person name="Burckhardt D."/>
            <person name="Oertli M."/>
            <person name="Naumann U."/>
            <person name="Petersen F."/>
            <person name="Wong J."/>
        </authorList>
    </citation>
    <scope>NUCLEOTIDE SEQUENCE</scope>
    <source>
        <strain evidence="2">GSM-AAB239-AS_SAM_17_03QT</strain>
    </source>
</reference>
<dbReference type="PANTHER" id="PTHR23024">
    <property type="entry name" value="ARYLACETAMIDE DEACETYLASE"/>
    <property type="match status" value="1"/>
</dbReference>
<dbReference type="Gene3D" id="3.40.50.1820">
    <property type="entry name" value="alpha/beta hydrolase"/>
    <property type="match status" value="1"/>
</dbReference>
<dbReference type="PANTHER" id="PTHR23024:SF635">
    <property type="entry name" value="OS07G0162700 PROTEIN"/>
    <property type="match status" value="1"/>
</dbReference>
<dbReference type="AlphaFoldDB" id="A0AAX6IFB9"/>
<dbReference type="SUPFAM" id="SSF53474">
    <property type="entry name" value="alpha/beta-Hydrolases"/>
    <property type="match status" value="1"/>
</dbReference>
<dbReference type="InterPro" id="IPR050466">
    <property type="entry name" value="Carboxylest/Gibb_receptor"/>
</dbReference>
<evidence type="ECO:0000259" key="1">
    <source>
        <dbReference type="Pfam" id="PF07859"/>
    </source>
</evidence>
<keyword evidence="2" id="KW-0675">Receptor</keyword>
<gene>
    <name evidence="2" type="ORF">M6B38_260380</name>
</gene>
<dbReference type="Proteomes" id="UP001140949">
    <property type="component" value="Unassembled WGS sequence"/>
</dbReference>
<organism evidence="2 3">
    <name type="scientific">Iris pallida</name>
    <name type="common">Sweet iris</name>
    <dbReference type="NCBI Taxonomy" id="29817"/>
    <lineage>
        <taxon>Eukaryota</taxon>
        <taxon>Viridiplantae</taxon>
        <taxon>Streptophyta</taxon>
        <taxon>Embryophyta</taxon>
        <taxon>Tracheophyta</taxon>
        <taxon>Spermatophyta</taxon>
        <taxon>Magnoliopsida</taxon>
        <taxon>Liliopsida</taxon>
        <taxon>Asparagales</taxon>
        <taxon>Iridaceae</taxon>
        <taxon>Iridoideae</taxon>
        <taxon>Irideae</taxon>
        <taxon>Iris</taxon>
    </lineage>
</organism>
<dbReference type="GO" id="GO:0016787">
    <property type="term" value="F:hydrolase activity"/>
    <property type="evidence" value="ECO:0007669"/>
    <property type="project" value="InterPro"/>
</dbReference>
<reference evidence="2" key="2">
    <citation type="submission" date="2023-04" db="EMBL/GenBank/DDBJ databases">
        <authorList>
            <person name="Bruccoleri R.E."/>
            <person name="Oakeley E.J."/>
            <person name="Faust A.-M."/>
            <person name="Dessus-Babus S."/>
            <person name="Altorfer M."/>
            <person name="Burckhardt D."/>
            <person name="Oertli M."/>
            <person name="Naumann U."/>
            <person name="Petersen F."/>
            <person name="Wong J."/>
        </authorList>
    </citation>
    <scope>NUCLEOTIDE SEQUENCE</scope>
    <source>
        <strain evidence="2">GSM-AAB239-AS_SAM_17_03QT</strain>
        <tissue evidence="2">Leaf</tissue>
    </source>
</reference>
<dbReference type="InterPro" id="IPR029058">
    <property type="entry name" value="AB_hydrolase_fold"/>
</dbReference>
<dbReference type="InterPro" id="IPR013094">
    <property type="entry name" value="AB_hydrolase_3"/>
</dbReference>